<dbReference type="CDD" id="cd00385">
    <property type="entry name" value="Isoprenoid_Biosyn_C1"/>
    <property type="match status" value="1"/>
</dbReference>
<gene>
    <name evidence="1" type="ORF">WFZ85_14840</name>
</gene>
<dbReference type="InterPro" id="IPR008930">
    <property type="entry name" value="Terpenoid_cyclase/PrenylTrfase"/>
</dbReference>
<dbReference type="Gene3D" id="1.50.10.20">
    <property type="match status" value="1"/>
</dbReference>
<dbReference type="InterPro" id="IPR008949">
    <property type="entry name" value="Isoprenoid_synthase_dom_sf"/>
</dbReference>
<dbReference type="SUPFAM" id="SSF48576">
    <property type="entry name" value="Terpenoid synthases"/>
    <property type="match status" value="1"/>
</dbReference>
<organism evidence="1 2">
    <name type="scientific">Flavobacterium aureirubrum</name>
    <dbReference type="NCBI Taxonomy" id="3133147"/>
    <lineage>
        <taxon>Bacteria</taxon>
        <taxon>Pseudomonadati</taxon>
        <taxon>Bacteroidota</taxon>
        <taxon>Flavobacteriia</taxon>
        <taxon>Flavobacteriales</taxon>
        <taxon>Flavobacteriaceae</taxon>
        <taxon>Flavobacterium</taxon>
    </lineage>
</organism>
<sequence>MSISQNFKDIILDSNFIKNNPEFYQNYPSLFSNAFSINEDYLDFLDISGYLYYQSTIYTDSLIDEKDISKFLLITICQEESIKILSKFYGLEDNFWKLWNQRRNEYFQAVYIEKELYKKEVVTIEEFEILADQKSAFGKVAIDCLYSLDKKSKNLYQKLLLSHKYFSVAFQLNDDIQDFKNDFQKGQFNWAIYLLKQENLESQNPDVLQKYLYIRGVSKKIYMLAIDYCDKSLDVIKDIDVPSWKKVIADTKKALISSILEIDNYIELLTSEIILSNKPLLQNNLDKSLSKAIEYIKTKQQDNGSWREYVNQGGISNIWGTAFITSKLSESQILKSSCKEEISKALSFLSLNTTKSLWG</sequence>
<dbReference type="SUPFAM" id="SSF48239">
    <property type="entry name" value="Terpenoid cyclases/Protein prenyltransferases"/>
    <property type="match status" value="1"/>
</dbReference>
<comment type="caution">
    <text evidence="1">The sequence shown here is derived from an EMBL/GenBank/DDBJ whole genome shotgun (WGS) entry which is preliminary data.</text>
</comment>
<evidence type="ECO:0000313" key="2">
    <source>
        <dbReference type="Proteomes" id="UP001460072"/>
    </source>
</evidence>
<accession>A0ABU9N891</accession>
<keyword evidence="2" id="KW-1185">Reference proteome</keyword>
<dbReference type="RefSeq" id="WP_342697057.1">
    <property type="nucleotide sequence ID" value="NZ_JBCGDO010000031.1"/>
</dbReference>
<evidence type="ECO:0000313" key="1">
    <source>
        <dbReference type="EMBL" id="MEM0543887.1"/>
    </source>
</evidence>
<name>A0ABU9N891_9FLAO</name>
<dbReference type="EMBL" id="JBCGDO010000031">
    <property type="protein sequence ID" value="MEM0543887.1"/>
    <property type="molecule type" value="Genomic_DNA"/>
</dbReference>
<dbReference type="Proteomes" id="UP001460072">
    <property type="component" value="Unassembled WGS sequence"/>
</dbReference>
<protein>
    <submittedName>
        <fullName evidence="1">Uncharacterized protein</fullName>
    </submittedName>
</protein>
<reference evidence="1 2" key="1">
    <citation type="submission" date="2024-03" db="EMBL/GenBank/DDBJ databases">
        <title>Two novel species of the genus Flavobacterium exhibiting potentially degradation of complex polysaccharides.</title>
        <authorList>
            <person name="Lian X."/>
        </authorList>
    </citation>
    <scope>NUCLEOTIDE SEQUENCE [LARGE SCALE GENOMIC DNA]</scope>
    <source>
        <strain evidence="2">j3</strain>
    </source>
</reference>
<proteinExistence type="predicted"/>